<evidence type="ECO:0000313" key="2">
    <source>
        <dbReference type="EMBL" id="GLQ53091.1"/>
    </source>
</evidence>
<feature type="region of interest" description="Disordered" evidence="1">
    <location>
        <begin position="1"/>
        <end position="23"/>
    </location>
</feature>
<proteinExistence type="predicted"/>
<keyword evidence="3" id="KW-1185">Reference proteome</keyword>
<dbReference type="Proteomes" id="UP001156691">
    <property type="component" value="Unassembled WGS sequence"/>
</dbReference>
<comment type="caution">
    <text evidence="2">The sequence shown here is derived from an EMBL/GenBank/DDBJ whole genome shotgun (WGS) entry which is preliminary data.</text>
</comment>
<dbReference type="EMBL" id="BSNS01000002">
    <property type="protein sequence ID" value="GLQ53091.1"/>
    <property type="molecule type" value="Genomic_DNA"/>
</dbReference>
<reference evidence="3" key="1">
    <citation type="journal article" date="2019" name="Int. J. Syst. Evol. Microbiol.">
        <title>The Global Catalogue of Microorganisms (GCM) 10K type strain sequencing project: providing services to taxonomists for standard genome sequencing and annotation.</title>
        <authorList>
            <consortium name="The Broad Institute Genomics Platform"/>
            <consortium name="The Broad Institute Genome Sequencing Center for Infectious Disease"/>
            <person name="Wu L."/>
            <person name="Ma J."/>
        </authorList>
    </citation>
    <scope>NUCLEOTIDE SEQUENCE [LARGE SCALE GENOMIC DNA]</scope>
    <source>
        <strain evidence="3">NBRC 112416</strain>
    </source>
</reference>
<protein>
    <submittedName>
        <fullName evidence="2">Uncharacterized protein</fullName>
    </submittedName>
</protein>
<sequence length="93" mass="10248">MDGGWSTPRHAAQHTLGDRADDSVDADASLGLIRPDGAIGIATEYPVYDEPRVREHAQIECVLERDDIGSPRANAKQTRHFRVPPIVIDCRDS</sequence>
<evidence type="ECO:0000313" key="3">
    <source>
        <dbReference type="Proteomes" id="UP001156691"/>
    </source>
</evidence>
<accession>A0ABQ5VZM8</accession>
<name>A0ABQ5VZM8_9HYPH</name>
<evidence type="ECO:0000256" key="1">
    <source>
        <dbReference type="SAM" id="MobiDB-lite"/>
    </source>
</evidence>
<organism evidence="2 3">
    <name type="scientific">Devosia nitrariae</name>
    <dbReference type="NCBI Taxonomy" id="2071872"/>
    <lineage>
        <taxon>Bacteria</taxon>
        <taxon>Pseudomonadati</taxon>
        <taxon>Pseudomonadota</taxon>
        <taxon>Alphaproteobacteria</taxon>
        <taxon>Hyphomicrobiales</taxon>
        <taxon>Devosiaceae</taxon>
        <taxon>Devosia</taxon>
    </lineage>
</organism>
<gene>
    <name evidence="2" type="ORF">GCM10010862_03490</name>
</gene>